<keyword evidence="3" id="KW-1185">Reference proteome</keyword>
<name>A0ABT5TUP8_9MICO</name>
<accession>A0ABT5TUP8</accession>
<feature type="non-terminal residue" evidence="2">
    <location>
        <position position="1"/>
    </location>
</feature>
<dbReference type="Proteomes" id="UP001165561">
    <property type="component" value="Unassembled WGS sequence"/>
</dbReference>
<protein>
    <submittedName>
        <fullName evidence="2">Uncharacterized protein</fullName>
    </submittedName>
</protein>
<feature type="region of interest" description="Disordered" evidence="1">
    <location>
        <begin position="1"/>
        <end position="22"/>
    </location>
</feature>
<organism evidence="2 3">
    <name type="scientific">Georgenia halotolerans</name>
    <dbReference type="NCBI Taxonomy" id="3028317"/>
    <lineage>
        <taxon>Bacteria</taxon>
        <taxon>Bacillati</taxon>
        <taxon>Actinomycetota</taxon>
        <taxon>Actinomycetes</taxon>
        <taxon>Micrococcales</taxon>
        <taxon>Bogoriellaceae</taxon>
        <taxon>Georgenia</taxon>
    </lineage>
</organism>
<dbReference type="EMBL" id="JARACI010000658">
    <property type="protein sequence ID" value="MDD9205793.1"/>
    <property type="molecule type" value="Genomic_DNA"/>
</dbReference>
<proteinExistence type="predicted"/>
<evidence type="ECO:0000313" key="3">
    <source>
        <dbReference type="Proteomes" id="UP001165561"/>
    </source>
</evidence>
<evidence type="ECO:0000256" key="1">
    <source>
        <dbReference type="SAM" id="MobiDB-lite"/>
    </source>
</evidence>
<evidence type="ECO:0000313" key="2">
    <source>
        <dbReference type="EMBL" id="MDD9205793.1"/>
    </source>
</evidence>
<sequence>TVAARDETEGEEAGAANGGHALGKFHGSFSISVGERPLSQQAAWPLAPAGAPTFIDSSSSR</sequence>
<gene>
    <name evidence="2" type="ORF">PU560_04840</name>
</gene>
<comment type="caution">
    <text evidence="2">The sequence shown here is derived from an EMBL/GenBank/DDBJ whole genome shotgun (WGS) entry which is preliminary data.</text>
</comment>
<reference evidence="2" key="1">
    <citation type="submission" date="2023-02" db="EMBL/GenBank/DDBJ databases">
        <title>Georgenia sp.10Sc9-8, isolated from a soil sample collected from the Taklamakan desert.</title>
        <authorList>
            <person name="Liu S."/>
        </authorList>
    </citation>
    <scope>NUCLEOTIDE SEQUENCE</scope>
    <source>
        <strain evidence="2">10Sc9-8</strain>
    </source>
</reference>